<dbReference type="RefSeq" id="WP_111898150.1">
    <property type="nucleotide sequence ID" value="NZ_CP033459.1"/>
</dbReference>
<dbReference type="EMBL" id="CP033459">
    <property type="protein sequence ID" value="QFQ13174.1"/>
    <property type="molecule type" value="Genomic_DNA"/>
</dbReference>
<sequence length="155" mass="17350">MKTKAILSIVAFLFVAMPFHVGAQEYKMNVEKTDGQRVTFPTKIVRQISISAEENAENSTLEGAITGQWKRQSGGFLLHAETDHTKARLVYGDCSFNDDGTCTLDGRSATYVVKGNSIWLYMVLAEYDSTYYYSAKLKYRLTDNTLIIGGLVLKK</sequence>
<dbReference type="AlphaFoldDB" id="A0A5P8E8A0"/>
<evidence type="ECO:0000256" key="1">
    <source>
        <dbReference type="SAM" id="SignalP"/>
    </source>
</evidence>
<dbReference type="KEGG" id="alq:C7Y71_009215"/>
<evidence type="ECO:0008006" key="4">
    <source>
        <dbReference type="Google" id="ProtNLM"/>
    </source>
</evidence>
<keyword evidence="3" id="KW-1185">Reference proteome</keyword>
<evidence type="ECO:0000313" key="3">
    <source>
        <dbReference type="Proteomes" id="UP000249375"/>
    </source>
</evidence>
<evidence type="ECO:0000313" key="2">
    <source>
        <dbReference type="EMBL" id="QFQ13174.1"/>
    </source>
</evidence>
<feature type="chain" id="PRO_5024366501" description="Lipocalin-like domain-containing protein" evidence="1">
    <location>
        <begin position="24"/>
        <end position="155"/>
    </location>
</feature>
<keyword evidence="1" id="KW-0732">Signal</keyword>
<dbReference type="Proteomes" id="UP000249375">
    <property type="component" value="Chromosome"/>
</dbReference>
<accession>A0A5P8E8A0</accession>
<proteinExistence type="predicted"/>
<name>A0A5P8E8A0_9BACT</name>
<protein>
    <recommendedName>
        <fullName evidence="4">Lipocalin-like domain-containing protein</fullName>
    </recommendedName>
</protein>
<feature type="signal peptide" evidence="1">
    <location>
        <begin position="1"/>
        <end position="23"/>
    </location>
</feature>
<gene>
    <name evidence="2" type="ORF">C7Y71_009215</name>
</gene>
<reference evidence="2 3" key="1">
    <citation type="submission" date="2018-11" db="EMBL/GenBank/DDBJ databases">
        <authorList>
            <person name="Na S.W."/>
            <person name="Baik M."/>
        </authorList>
    </citation>
    <scope>NUCLEOTIDE SEQUENCE [LARGE SCALE GENOMIC DNA]</scope>
    <source>
        <strain evidence="2 3">E39</strain>
    </source>
</reference>
<organism evidence="2 3">
    <name type="scientific">Pseudoprevotella muciniphila</name>
    <dbReference type="NCBI Taxonomy" id="2133944"/>
    <lineage>
        <taxon>Bacteria</taxon>
        <taxon>Pseudomonadati</taxon>
        <taxon>Bacteroidota</taxon>
        <taxon>Bacteroidia</taxon>
        <taxon>Bacteroidales</taxon>
        <taxon>Prevotellaceae</taxon>
        <taxon>Pseudoprevotella</taxon>
    </lineage>
</organism>